<evidence type="ECO:0000313" key="4">
    <source>
        <dbReference type="RefSeq" id="XP_015270154.1"/>
    </source>
</evidence>
<evidence type="ECO:0000313" key="3">
    <source>
        <dbReference type="Proteomes" id="UP000694871"/>
    </source>
</evidence>
<dbReference type="PANTHER" id="PTHR22574:SF12">
    <property type="entry name" value="GOLGI-ASSOCIATED RAB2 INTERACTOR PROTEIN 5B"/>
    <property type="match status" value="1"/>
</dbReference>
<dbReference type="PANTHER" id="PTHR22574">
    <property type="match status" value="1"/>
</dbReference>
<accession>A0ABM1K8W7</accession>
<protein>
    <submittedName>
        <fullName evidence="4">Protein FAM71E1</fullName>
    </submittedName>
</protein>
<dbReference type="InterPro" id="IPR022168">
    <property type="entry name" value="GARIL-like_Rab2B-bd"/>
</dbReference>
<evidence type="ECO:0000256" key="1">
    <source>
        <dbReference type="ARBA" id="ARBA00038379"/>
    </source>
</evidence>
<dbReference type="Pfam" id="PF12480">
    <property type="entry name" value="GARIL_Rab2_bd"/>
    <property type="match status" value="1"/>
</dbReference>
<reference evidence="4" key="1">
    <citation type="submission" date="2025-08" db="UniProtKB">
        <authorList>
            <consortium name="RefSeq"/>
        </authorList>
    </citation>
    <scope>IDENTIFICATION</scope>
</reference>
<organism evidence="3 4">
    <name type="scientific">Gekko japonicus</name>
    <name type="common">Schlegel's Japanese gecko</name>
    <dbReference type="NCBI Taxonomy" id="146911"/>
    <lineage>
        <taxon>Eukaryota</taxon>
        <taxon>Metazoa</taxon>
        <taxon>Chordata</taxon>
        <taxon>Craniata</taxon>
        <taxon>Vertebrata</taxon>
        <taxon>Euteleostomi</taxon>
        <taxon>Lepidosauria</taxon>
        <taxon>Squamata</taxon>
        <taxon>Bifurcata</taxon>
        <taxon>Gekkota</taxon>
        <taxon>Gekkonidae</taxon>
        <taxon>Gekkoninae</taxon>
        <taxon>Gekko</taxon>
    </lineage>
</organism>
<dbReference type="RefSeq" id="XP_015270154.1">
    <property type="nucleotide sequence ID" value="XM_015414668.1"/>
</dbReference>
<evidence type="ECO:0000259" key="2">
    <source>
        <dbReference type="Pfam" id="PF12480"/>
    </source>
</evidence>
<sequence length="171" mass="19545">MPASLMGDLKKCLASGEYGKLKDCPLFESNFVQVTRSGEVANKVTVGIAASSPSLELPDLLVLARPVAYPREECTCEDPEPTLAPREELQLIALLPLKFVRIYVHDDTRYQLKVSLANGRKFYLQLLAHPQKLDYLFGQWVRILYRLRFYRTDAPISYQQAYPHRIISRNS</sequence>
<keyword evidence="3" id="KW-1185">Reference proteome</keyword>
<comment type="similarity">
    <text evidence="1">Belongs to the GARIN family.</text>
</comment>
<name>A0ABM1K8W7_GEKJA</name>
<dbReference type="Proteomes" id="UP000694871">
    <property type="component" value="Unplaced"/>
</dbReference>
<gene>
    <name evidence="4" type="primary">FAM71E1</name>
</gene>
<proteinExistence type="inferred from homology"/>
<feature type="domain" description="Golgi associated RAB2 interactor protein-like Rab2B-binding" evidence="2">
    <location>
        <begin position="89"/>
        <end position="148"/>
    </location>
</feature>
<dbReference type="GeneID" id="107113345"/>